<dbReference type="AlphaFoldDB" id="A0A8J2FTK7"/>
<dbReference type="GO" id="GO:0033743">
    <property type="term" value="F:peptide-methionine (R)-S-oxide reductase activity"/>
    <property type="evidence" value="ECO:0007669"/>
    <property type="project" value="UniProtKB-UniRule"/>
</dbReference>
<dbReference type="Gene3D" id="2.170.150.20">
    <property type="entry name" value="Peptide methionine sulfoxide reductase"/>
    <property type="match status" value="1"/>
</dbReference>
<evidence type="ECO:0000256" key="11">
    <source>
        <dbReference type="HAMAP-Rule" id="MF_01401"/>
    </source>
</evidence>
<keyword evidence="13" id="KW-0472">Membrane</keyword>
<dbReference type="GO" id="GO:0008270">
    <property type="term" value="F:zinc ion binding"/>
    <property type="evidence" value="ECO:0007669"/>
    <property type="project" value="UniProtKB-UniRule"/>
</dbReference>
<feature type="active site" evidence="11">
    <location>
        <position position="212"/>
    </location>
</feature>
<feature type="transmembrane region" description="Helical" evidence="13">
    <location>
        <begin position="13"/>
        <end position="34"/>
    </location>
</feature>
<reference evidence="15" key="1">
    <citation type="submission" date="2021-02" db="EMBL/GenBank/DDBJ databases">
        <authorList>
            <person name="Cremers G."/>
            <person name="Picone N."/>
        </authorList>
    </citation>
    <scope>NUCLEOTIDE SEQUENCE</scope>
    <source>
        <strain evidence="15">PQ17</strain>
    </source>
</reference>
<feature type="domain" description="MsrB" evidence="14">
    <location>
        <begin position="67"/>
        <end position="189"/>
    </location>
</feature>
<comment type="catalytic activity">
    <reaction evidence="8 10">
        <text>L-methionyl-[protein] + [thioredoxin]-disulfide + H2O = L-methionyl-(R)-S-oxide-[protein] + [thioredoxin]-dithiol</text>
        <dbReference type="Rhea" id="RHEA:24164"/>
        <dbReference type="Rhea" id="RHEA-COMP:10698"/>
        <dbReference type="Rhea" id="RHEA-COMP:10700"/>
        <dbReference type="Rhea" id="RHEA-COMP:12313"/>
        <dbReference type="Rhea" id="RHEA-COMP:12314"/>
        <dbReference type="ChEBI" id="CHEBI:15377"/>
        <dbReference type="ChEBI" id="CHEBI:16044"/>
        <dbReference type="ChEBI" id="CHEBI:29950"/>
        <dbReference type="ChEBI" id="CHEBI:45764"/>
        <dbReference type="ChEBI" id="CHEBI:50058"/>
        <dbReference type="EC" id="1.8.4.12"/>
    </reaction>
</comment>
<dbReference type="InterPro" id="IPR011057">
    <property type="entry name" value="Mss4-like_sf"/>
</dbReference>
<feature type="active site" description="Nucleophile" evidence="10">
    <location>
        <position position="178"/>
    </location>
</feature>
<comment type="caution">
    <text evidence="15">The sequence shown here is derived from an EMBL/GenBank/DDBJ whole genome shotgun (WGS) entry which is preliminary data.</text>
</comment>
<dbReference type="SUPFAM" id="SSF55068">
    <property type="entry name" value="Peptide methionine sulfoxide reductase"/>
    <property type="match status" value="1"/>
</dbReference>
<evidence type="ECO:0000256" key="8">
    <source>
        <dbReference type="ARBA" id="ARBA00048488"/>
    </source>
</evidence>
<evidence type="ECO:0000256" key="10">
    <source>
        <dbReference type="HAMAP-Rule" id="MF_01400"/>
    </source>
</evidence>
<evidence type="ECO:0000256" key="4">
    <source>
        <dbReference type="ARBA" id="ARBA00023002"/>
    </source>
</evidence>
<comment type="catalytic activity">
    <reaction evidence="9 11">
        <text>[thioredoxin]-disulfide + L-methionine + H2O = L-methionine (S)-S-oxide + [thioredoxin]-dithiol</text>
        <dbReference type="Rhea" id="RHEA:19993"/>
        <dbReference type="Rhea" id="RHEA-COMP:10698"/>
        <dbReference type="Rhea" id="RHEA-COMP:10700"/>
        <dbReference type="ChEBI" id="CHEBI:15377"/>
        <dbReference type="ChEBI" id="CHEBI:29950"/>
        <dbReference type="ChEBI" id="CHEBI:50058"/>
        <dbReference type="ChEBI" id="CHEBI:57844"/>
        <dbReference type="ChEBI" id="CHEBI:58772"/>
        <dbReference type="EC" id="1.8.4.11"/>
    </reaction>
</comment>
<feature type="region of interest" description="Disordered" evidence="12">
    <location>
        <begin position="44"/>
        <end position="66"/>
    </location>
</feature>
<comment type="function">
    <text evidence="6 11">Has an important function as a repair enzyme for proteins that have been inactivated by oxidation. Catalyzes the reversible oxidation-reduction of methionine sulfoxide in proteins to methionine.</text>
</comment>
<evidence type="ECO:0000256" key="5">
    <source>
        <dbReference type="ARBA" id="ARBA00023268"/>
    </source>
</evidence>
<evidence type="ECO:0000313" key="16">
    <source>
        <dbReference type="Proteomes" id="UP000663859"/>
    </source>
</evidence>
<feature type="binding site" evidence="10">
    <location>
        <position position="109"/>
    </location>
    <ligand>
        <name>Zn(2+)</name>
        <dbReference type="ChEBI" id="CHEBI:29105"/>
    </ligand>
</feature>
<dbReference type="EC" id="1.8.4.11" evidence="11"/>
<feature type="binding site" evidence="10">
    <location>
        <position position="155"/>
    </location>
    <ligand>
        <name>Zn(2+)</name>
        <dbReference type="ChEBI" id="CHEBI:29105"/>
    </ligand>
</feature>
<feature type="binding site" evidence="10">
    <location>
        <position position="106"/>
    </location>
    <ligand>
        <name>Zn(2+)</name>
        <dbReference type="ChEBI" id="CHEBI:29105"/>
    </ligand>
</feature>
<dbReference type="HAMAP" id="MF_01400">
    <property type="entry name" value="MsrB"/>
    <property type="match status" value="1"/>
</dbReference>
<dbReference type="SUPFAM" id="SSF51316">
    <property type="entry name" value="Mss4-like"/>
    <property type="match status" value="1"/>
</dbReference>
<comment type="catalytic activity">
    <reaction evidence="7 11">
        <text>L-methionyl-[protein] + [thioredoxin]-disulfide + H2O = L-methionyl-(S)-S-oxide-[protein] + [thioredoxin]-dithiol</text>
        <dbReference type="Rhea" id="RHEA:14217"/>
        <dbReference type="Rhea" id="RHEA-COMP:10698"/>
        <dbReference type="Rhea" id="RHEA-COMP:10700"/>
        <dbReference type="Rhea" id="RHEA-COMP:12313"/>
        <dbReference type="Rhea" id="RHEA-COMP:12315"/>
        <dbReference type="ChEBI" id="CHEBI:15377"/>
        <dbReference type="ChEBI" id="CHEBI:16044"/>
        <dbReference type="ChEBI" id="CHEBI:29950"/>
        <dbReference type="ChEBI" id="CHEBI:44120"/>
        <dbReference type="ChEBI" id="CHEBI:50058"/>
        <dbReference type="EC" id="1.8.4.11"/>
    </reaction>
</comment>
<evidence type="ECO:0000256" key="9">
    <source>
        <dbReference type="ARBA" id="ARBA00048782"/>
    </source>
</evidence>
<comment type="similarity">
    <text evidence="11">Belongs to the MsrA Met sulfoxide reductase family.</text>
</comment>
<keyword evidence="13" id="KW-0812">Transmembrane</keyword>
<dbReference type="Pfam" id="PF01625">
    <property type="entry name" value="PMSR"/>
    <property type="match status" value="1"/>
</dbReference>
<accession>A0A8J2FTK7</accession>
<dbReference type="InterPro" id="IPR036509">
    <property type="entry name" value="Met_Sox_Rdtase_MsrA_sf"/>
</dbReference>
<dbReference type="InterPro" id="IPR002569">
    <property type="entry name" value="Met_Sox_Rdtase_MsrA_dom"/>
</dbReference>
<comment type="similarity">
    <text evidence="1 10">Belongs to the MsrB Met sulfoxide reductase family.</text>
</comment>
<gene>
    <name evidence="11" type="primary">msrA</name>
    <name evidence="10" type="synonym">msrB</name>
    <name evidence="15" type="ORF">MPNT_90025</name>
</gene>
<dbReference type="FunFam" id="2.170.150.20:FF:000001">
    <property type="entry name" value="Peptide methionine sulfoxide reductase MsrB"/>
    <property type="match status" value="1"/>
</dbReference>
<dbReference type="NCBIfam" id="TIGR00357">
    <property type="entry name" value="peptide-methionine (R)-S-oxide reductase MsrB"/>
    <property type="match status" value="1"/>
</dbReference>
<dbReference type="GO" id="GO:0005737">
    <property type="term" value="C:cytoplasm"/>
    <property type="evidence" value="ECO:0007669"/>
    <property type="project" value="TreeGrafter"/>
</dbReference>
<keyword evidence="16" id="KW-1185">Reference proteome</keyword>
<organism evidence="15 16">
    <name type="scientific">Candidatus Methylacidithermus pantelleriae</name>
    <dbReference type="NCBI Taxonomy" id="2744239"/>
    <lineage>
        <taxon>Bacteria</taxon>
        <taxon>Pseudomonadati</taxon>
        <taxon>Verrucomicrobiota</taxon>
        <taxon>Methylacidiphilae</taxon>
        <taxon>Methylacidiphilales</taxon>
        <taxon>Methylacidiphilaceae</taxon>
        <taxon>Candidatus Methylacidithermus</taxon>
    </lineage>
</organism>
<sequence>MALGLDRIRGVTIWLRGIVAFLLGASWPCAPLLWGDHKEGLPKAVGSKAGEGGETKGAAMESSRENSQDWKKVLSSEVYRVTREKGTEPPFSGKYCHHYAPGYYVCVCCGAPLLFSETKFDSGTGWPSFYAALRPEAIRTQPDYSHGMVREEILCARCHAHLGHRFPDGPPPTGLRYCVNSLALRFCHATSPSVSKGVRPDRVERAVFAAGCFWGVEAAFRKTPGVAATCVGYTGGNVPNPTYRLVCTGTTGHAEAVEVLYDPGVVSYGMLLKVFEKIHDPTSYHRQGPDWGSQYRSAIFYDTPEQREEAERWKKEAQKRYSASIVTEILPAGPFYEAEEYHQRYHEKHGLMGCGQ</sequence>
<dbReference type="Proteomes" id="UP000663859">
    <property type="component" value="Unassembled WGS sequence"/>
</dbReference>
<dbReference type="InterPro" id="IPR050162">
    <property type="entry name" value="MsrA_MetSO_reductase"/>
</dbReference>
<protein>
    <recommendedName>
        <fullName evidence="10 11">Multifunctional fusion protein</fullName>
    </recommendedName>
    <domain>
        <recommendedName>
            <fullName evidence="11">Peptide methionine sulfoxide reductase MsrA</fullName>
            <shortName evidence="11">Protein-methionine-S-oxide reductase</shortName>
            <ecNumber evidence="11">1.8.4.11</ecNumber>
        </recommendedName>
        <alternativeName>
            <fullName evidence="11">Peptide-methionine (S)-S-oxide reductase</fullName>
            <shortName evidence="11">Peptide Met(O) reductase</shortName>
        </alternativeName>
    </domain>
    <domain>
        <recommendedName>
            <fullName evidence="10">Peptide methionine sulfoxide reductase MsrB</fullName>
            <ecNumber evidence="10">1.8.4.12</ecNumber>
        </recommendedName>
        <alternativeName>
            <fullName evidence="10">Peptide-methionine (R)-S-oxide reductase</fullName>
        </alternativeName>
    </domain>
</protein>
<dbReference type="EMBL" id="CAJNOB010000071">
    <property type="protein sequence ID" value="CAF0705253.1"/>
    <property type="molecule type" value="Genomic_DNA"/>
</dbReference>
<dbReference type="NCBIfam" id="TIGR00401">
    <property type="entry name" value="msrA"/>
    <property type="match status" value="1"/>
</dbReference>
<dbReference type="PANTHER" id="PTHR42799:SF2">
    <property type="entry name" value="MITOCHONDRIAL PEPTIDE METHIONINE SULFOXIDE REDUCTASE"/>
    <property type="match status" value="1"/>
</dbReference>
<evidence type="ECO:0000256" key="12">
    <source>
        <dbReference type="SAM" id="MobiDB-lite"/>
    </source>
</evidence>
<dbReference type="PROSITE" id="PS51790">
    <property type="entry name" value="MSRB"/>
    <property type="match status" value="1"/>
</dbReference>
<dbReference type="Pfam" id="PF01641">
    <property type="entry name" value="SelR"/>
    <property type="match status" value="1"/>
</dbReference>
<proteinExistence type="inferred from homology"/>
<comment type="cofactor">
    <cofactor evidence="10">
        <name>Zn(2+)</name>
        <dbReference type="ChEBI" id="CHEBI:29105"/>
    </cofactor>
    <text evidence="10">Binds 1 zinc ion per subunit. The zinc ion is important for the structural integrity of the protein.</text>
</comment>
<evidence type="ECO:0000256" key="6">
    <source>
        <dbReference type="ARBA" id="ARBA00024679"/>
    </source>
</evidence>
<dbReference type="InterPro" id="IPR002579">
    <property type="entry name" value="Met_Sox_Rdtase_MsrB_dom"/>
</dbReference>
<dbReference type="PANTHER" id="PTHR42799">
    <property type="entry name" value="MITOCHONDRIAL PEPTIDE METHIONINE SULFOXIDE REDUCTASE"/>
    <property type="match status" value="1"/>
</dbReference>
<dbReference type="GO" id="GO:0034599">
    <property type="term" value="P:cellular response to oxidative stress"/>
    <property type="evidence" value="ECO:0007669"/>
    <property type="project" value="TreeGrafter"/>
</dbReference>
<dbReference type="EC" id="1.8.4.12" evidence="10"/>
<dbReference type="Gene3D" id="3.30.1060.10">
    <property type="entry name" value="Peptide methionine sulphoxide reductase MsrA"/>
    <property type="match status" value="1"/>
</dbReference>
<dbReference type="GO" id="GO:0008113">
    <property type="term" value="F:peptide-methionine (S)-S-oxide reductase activity"/>
    <property type="evidence" value="ECO:0007669"/>
    <property type="project" value="UniProtKB-UniRule"/>
</dbReference>
<evidence type="ECO:0000313" key="15">
    <source>
        <dbReference type="EMBL" id="CAF0705253.1"/>
    </source>
</evidence>
<keyword evidence="4 10" id="KW-0560">Oxidoreductase</keyword>
<keyword evidence="13" id="KW-1133">Transmembrane helix</keyword>
<evidence type="ECO:0000256" key="2">
    <source>
        <dbReference type="ARBA" id="ARBA00022723"/>
    </source>
</evidence>
<evidence type="ECO:0000256" key="3">
    <source>
        <dbReference type="ARBA" id="ARBA00022833"/>
    </source>
</evidence>
<evidence type="ECO:0000259" key="14">
    <source>
        <dbReference type="PROSITE" id="PS51790"/>
    </source>
</evidence>
<name>A0A8J2FTK7_9BACT</name>
<keyword evidence="5" id="KW-0511">Multifunctional enzyme</keyword>
<dbReference type="NCBIfam" id="NF004042">
    <property type="entry name" value="PRK05550.1"/>
    <property type="match status" value="1"/>
</dbReference>
<evidence type="ECO:0000256" key="13">
    <source>
        <dbReference type="SAM" id="Phobius"/>
    </source>
</evidence>
<evidence type="ECO:0000256" key="7">
    <source>
        <dbReference type="ARBA" id="ARBA00047806"/>
    </source>
</evidence>
<keyword evidence="3 10" id="KW-0862">Zinc</keyword>
<keyword evidence="2 10" id="KW-0479">Metal-binding</keyword>
<evidence type="ECO:0000256" key="1">
    <source>
        <dbReference type="ARBA" id="ARBA00007174"/>
    </source>
</evidence>
<dbReference type="HAMAP" id="MF_01401">
    <property type="entry name" value="MsrA"/>
    <property type="match status" value="1"/>
</dbReference>
<feature type="binding site" evidence="10">
    <location>
        <position position="158"/>
    </location>
    <ligand>
        <name>Zn(2+)</name>
        <dbReference type="ChEBI" id="CHEBI:29105"/>
    </ligand>
</feature>